<dbReference type="Pfam" id="PF14451">
    <property type="entry name" value="Ub-Mut7C"/>
    <property type="match status" value="1"/>
</dbReference>
<feature type="domain" description="Mut7-C RNAse" evidence="1">
    <location>
        <begin position="105"/>
        <end position="248"/>
    </location>
</feature>
<dbReference type="Pfam" id="PF01927">
    <property type="entry name" value="Mut7-C"/>
    <property type="match status" value="1"/>
</dbReference>
<evidence type="ECO:0000313" key="4">
    <source>
        <dbReference type="Proteomes" id="UP000243719"/>
    </source>
</evidence>
<feature type="domain" description="Ubiquitin Mut7-C" evidence="2">
    <location>
        <begin position="18"/>
        <end position="94"/>
    </location>
</feature>
<organism evidence="3 4">
    <name type="scientific">Chitinasiproducens palmae</name>
    <dbReference type="NCBI Taxonomy" id="1770053"/>
    <lineage>
        <taxon>Bacteria</taxon>
        <taxon>Pseudomonadati</taxon>
        <taxon>Pseudomonadota</taxon>
        <taxon>Betaproteobacteria</taxon>
        <taxon>Burkholderiales</taxon>
        <taxon>Burkholderiaceae</taxon>
        <taxon>Chitinasiproducens</taxon>
    </lineage>
</organism>
<dbReference type="STRING" id="1770053.SAMN05216551_115124"/>
<accession>A0A1H2PWB0</accession>
<sequence>MAVAADAADDVTNGMAAPCVQFRFHGELNRFIAPARRGRWSSYRSVGTASLKHAIEALGVPHTEVGVVHVDGTPCQLDARLSDGARLDVHPVAAHAGDDDSARLPRFIADAHLGALAEWLRLAGFDTLYDNFYQDDAIAELAMRESRIVLTRDRELLKRRAIARGAYVHAQRPELQLREVMARFALAQRAQPFRLCLRCNVPLRSLSVEEAGPRVPPRVRERCTRFTTCPACNRVFWEGSHWRRMRALMDDVTGRPGAVVNRADERVA</sequence>
<evidence type="ECO:0000259" key="2">
    <source>
        <dbReference type="Pfam" id="PF14451"/>
    </source>
</evidence>
<evidence type="ECO:0000313" key="3">
    <source>
        <dbReference type="EMBL" id="SDV51219.1"/>
    </source>
</evidence>
<protein>
    <recommendedName>
        <fullName evidence="5">Twitching motility protein PilT</fullName>
    </recommendedName>
</protein>
<evidence type="ECO:0000259" key="1">
    <source>
        <dbReference type="Pfam" id="PF01927"/>
    </source>
</evidence>
<reference evidence="4" key="1">
    <citation type="submission" date="2016-09" db="EMBL/GenBank/DDBJ databases">
        <authorList>
            <person name="Varghese N."/>
            <person name="Submissions S."/>
        </authorList>
    </citation>
    <scope>NUCLEOTIDE SEQUENCE [LARGE SCALE GENOMIC DNA]</scope>
    <source>
        <strain evidence="4">JS23</strain>
    </source>
</reference>
<proteinExistence type="predicted"/>
<keyword evidence="4" id="KW-1185">Reference proteome</keyword>
<evidence type="ECO:0008006" key="5">
    <source>
        <dbReference type="Google" id="ProtNLM"/>
    </source>
</evidence>
<dbReference type="PANTHER" id="PTHR39081">
    <property type="entry name" value="MUT7-C DOMAIN-CONTAINING PROTEIN"/>
    <property type="match status" value="1"/>
</dbReference>
<dbReference type="AlphaFoldDB" id="A0A1H2PWB0"/>
<dbReference type="InterPro" id="IPR027798">
    <property type="entry name" value="Ub_Mut7C"/>
</dbReference>
<gene>
    <name evidence="3" type="ORF">SAMN05216551_115124</name>
</gene>
<dbReference type="PANTHER" id="PTHR39081:SF1">
    <property type="entry name" value="MUT7-C RNASE DOMAIN-CONTAINING PROTEIN"/>
    <property type="match status" value="1"/>
</dbReference>
<dbReference type="Proteomes" id="UP000243719">
    <property type="component" value="Unassembled WGS sequence"/>
</dbReference>
<dbReference type="InterPro" id="IPR002782">
    <property type="entry name" value="Mut7-C_RNAse_dom"/>
</dbReference>
<dbReference type="EMBL" id="FNLO01000015">
    <property type="protein sequence ID" value="SDV51219.1"/>
    <property type="molecule type" value="Genomic_DNA"/>
</dbReference>
<name>A0A1H2PWB0_9BURK</name>